<keyword evidence="11" id="KW-0902">Two-component regulatory system</keyword>
<dbReference type="SUPFAM" id="SSF55874">
    <property type="entry name" value="ATPase domain of HSP90 chaperone/DNA topoisomerase II/histidine kinase"/>
    <property type="match status" value="1"/>
</dbReference>
<keyword evidence="8 16" id="KW-0418">Kinase</keyword>
<name>A0A7W5BE00_9BURK</name>
<keyword evidence="6 13" id="KW-0812">Transmembrane</keyword>
<evidence type="ECO:0000256" key="11">
    <source>
        <dbReference type="ARBA" id="ARBA00023012"/>
    </source>
</evidence>
<dbReference type="InterPro" id="IPR004358">
    <property type="entry name" value="Sig_transdc_His_kin-like_C"/>
</dbReference>
<dbReference type="GO" id="GO:0000155">
    <property type="term" value="F:phosphorelay sensor kinase activity"/>
    <property type="evidence" value="ECO:0007669"/>
    <property type="project" value="InterPro"/>
</dbReference>
<dbReference type="InterPro" id="IPR003661">
    <property type="entry name" value="HisK_dim/P_dom"/>
</dbReference>
<dbReference type="Gene3D" id="3.30.565.10">
    <property type="entry name" value="Histidine kinase-like ATPase, C-terminal domain"/>
    <property type="match status" value="1"/>
</dbReference>
<dbReference type="InterPro" id="IPR036890">
    <property type="entry name" value="HATPase_C_sf"/>
</dbReference>
<dbReference type="InterPro" id="IPR003660">
    <property type="entry name" value="HAMP_dom"/>
</dbReference>
<dbReference type="Pfam" id="PF02518">
    <property type="entry name" value="HATPase_c"/>
    <property type="match status" value="1"/>
</dbReference>
<dbReference type="SUPFAM" id="SSF47384">
    <property type="entry name" value="Homodimeric domain of signal transducing histidine kinase"/>
    <property type="match status" value="1"/>
</dbReference>
<evidence type="ECO:0000256" key="6">
    <source>
        <dbReference type="ARBA" id="ARBA00022692"/>
    </source>
</evidence>
<dbReference type="GO" id="GO:0005886">
    <property type="term" value="C:plasma membrane"/>
    <property type="evidence" value="ECO:0007669"/>
    <property type="project" value="TreeGrafter"/>
</dbReference>
<comment type="catalytic activity">
    <reaction evidence="1">
        <text>ATP + protein L-histidine = ADP + protein N-phospho-L-histidine.</text>
        <dbReference type="EC" id="2.7.13.3"/>
    </reaction>
</comment>
<dbReference type="AlphaFoldDB" id="A0A7W5BE00"/>
<comment type="subcellular location">
    <subcellularLocation>
        <location evidence="2">Membrane</location>
        <topology evidence="2">Multi-pass membrane protein</topology>
    </subcellularLocation>
</comment>
<dbReference type="PANTHER" id="PTHR45436">
    <property type="entry name" value="SENSOR HISTIDINE KINASE YKOH"/>
    <property type="match status" value="1"/>
</dbReference>
<dbReference type="InterPro" id="IPR005467">
    <property type="entry name" value="His_kinase_dom"/>
</dbReference>
<feature type="transmembrane region" description="Helical" evidence="13">
    <location>
        <begin position="166"/>
        <end position="186"/>
    </location>
</feature>
<dbReference type="Gene3D" id="1.10.287.130">
    <property type="match status" value="1"/>
</dbReference>
<evidence type="ECO:0000313" key="16">
    <source>
        <dbReference type="EMBL" id="MBB3121397.1"/>
    </source>
</evidence>
<accession>A0A7W5BE00</accession>
<organism evidence="16 17">
    <name type="scientific">Pseudoduganella violacea</name>
    <dbReference type="NCBI Taxonomy" id="1715466"/>
    <lineage>
        <taxon>Bacteria</taxon>
        <taxon>Pseudomonadati</taxon>
        <taxon>Pseudomonadota</taxon>
        <taxon>Betaproteobacteria</taxon>
        <taxon>Burkholderiales</taxon>
        <taxon>Oxalobacteraceae</taxon>
        <taxon>Telluria group</taxon>
        <taxon>Pseudoduganella</taxon>
    </lineage>
</organism>
<keyword evidence="12 13" id="KW-0472">Membrane</keyword>
<evidence type="ECO:0000259" key="14">
    <source>
        <dbReference type="PROSITE" id="PS50109"/>
    </source>
</evidence>
<evidence type="ECO:0000256" key="2">
    <source>
        <dbReference type="ARBA" id="ARBA00004141"/>
    </source>
</evidence>
<evidence type="ECO:0000256" key="7">
    <source>
        <dbReference type="ARBA" id="ARBA00022741"/>
    </source>
</evidence>
<gene>
    <name evidence="16" type="ORF">FHS03_004475</name>
</gene>
<dbReference type="RefSeq" id="WP_183443118.1">
    <property type="nucleotide sequence ID" value="NZ_JACHXD010000016.1"/>
</dbReference>
<proteinExistence type="predicted"/>
<keyword evidence="10 13" id="KW-1133">Transmembrane helix</keyword>
<dbReference type="CDD" id="cd00075">
    <property type="entry name" value="HATPase"/>
    <property type="match status" value="1"/>
</dbReference>
<dbReference type="EC" id="2.7.13.3" evidence="3"/>
<keyword evidence="17" id="KW-1185">Reference proteome</keyword>
<dbReference type="InterPro" id="IPR050428">
    <property type="entry name" value="TCS_sensor_his_kinase"/>
</dbReference>
<evidence type="ECO:0000259" key="15">
    <source>
        <dbReference type="PROSITE" id="PS50885"/>
    </source>
</evidence>
<evidence type="ECO:0000256" key="12">
    <source>
        <dbReference type="ARBA" id="ARBA00023136"/>
    </source>
</evidence>
<keyword evidence="9" id="KW-0067">ATP-binding</keyword>
<dbReference type="SMART" id="SM00387">
    <property type="entry name" value="HATPase_c"/>
    <property type="match status" value="1"/>
</dbReference>
<dbReference type="Pfam" id="PF00512">
    <property type="entry name" value="HisKA"/>
    <property type="match status" value="1"/>
</dbReference>
<dbReference type="Proteomes" id="UP000541535">
    <property type="component" value="Unassembled WGS sequence"/>
</dbReference>
<evidence type="ECO:0000256" key="3">
    <source>
        <dbReference type="ARBA" id="ARBA00012438"/>
    </source>
</evidence>
<keyword evidence="7" id="KW-0547">Nucleotide-binding</keyword>
<evidence type="ECO:0000256" key="5">
    <source>
        <dbReference type="ARBA" id="ARBA00022679"/>
    </source>
</evidence>
<keyword evidence="4" id="KW-0597">Phosphoprotein</keyword>
<feature type="domain" description="Histidine kinase" evidence="14">
    <location>
        <begin position="247"/>
        <end position="459"/>
    </location>
</feature>
<dbReference type="PROSITE" id="PS50885">
    <property type="entry name" value="HAMP"/>
    <property type="match status" value="1"/>
</dbReference>
<dbReference type="PANTHER" id="PTHR45436:SF14">
    <property type="entry name" value="SENSOR PROTEIN QSEC"/>
    <property type="match status" value="1"/>
</dbReference>
<dbReference type="PROSITE" id="PS50109">
    <property type="entry name" value="HIS_KIN"/>
    <property type="match status" value="1"/>
</dbReference>
<dbReference type="EMBL" id="JACHXD010000016">
    <property type="protein sequence ID" value="MBB3121397.1"/>
    <property type="molecule type" value="Genomic_DNA"/>
</dbReference>
<evidence type="ECO:0000256" key="4">
    <source>
        <dbReference type="ARBA" id="ARBA00022553"/>
    </source>
</evidence>
<evidence type="ECO:0000256" key="8">
    <source>
        <dbReference type="ARBA" id="ARBA00022777"/>
    </source>
</evidence>
<sequence length="459" mass="50652">MKTRWRRLWQPSLARRMLLAQLGLLSLLWLALCGYAIYDTVRQNEDLGFDQRYELALAAARNLSGDPARQRDMLQHIDRINRGDGVQEANPSWQLLMEVWQDGRMVYASPELNQPIRGARLGVTQQVQTGQRKWLARTLASPDGRFVVTLAQPADLTGIYLSHSGFLLLPLLVCLPFMLLPAWISVRLALRPWRRVSAEIAERGPHDLAPLDYRPPHRELHPLVDNINRLLGRVRESARRERDFIADAAHEIRTPLAAMQVNIEAAIQRTPDTHLRALLDGSLLGVQRASHLVHQLLALMRSEAGGGARPQHSLPLHTLLQECCAMLAPLACQRGVELELQADGDAIISGDTEGMLSLFENLINNAIKYSPDGGLVRIAVQSDGGQAVITVSDEGPGVAPELYERLCERFFRVPGQRQGGSGLGLAIVAVTVARHEGRLRFGPANGGGLQVTTTLPLAA</sequence>
<evidence type="ECO:0000313" key="17">
    <source>
        <dbReference type="Proteomes" id="UP000541535"/>
    </source>
</evidence>
<dbReference type="InterPro" id="IPR003594">
    <property type="entry name" value="HATPase_dom"/>
</dbReference>
<protein>
    <recommendedName>
        <fullName evidence="3">histidine kinase</fullName>
        <ecNumber evidence="3">2.7.13.3</ecNumber>
    </recommendedName>
</protein>
<evidence type="ECO:0000256" key="9">
    <source>
        <dbReference type="ARBA" id="ARBA00022840"/>
    </source>
</evidence>
<dbReference type="InterPro" id="IPR036097">
    <property type="entry name" value="HisK_dim/P_sf"/>
</dbReference>
<evidence type="ECO:0000256" key="1">
    <source>
        <dbReference type="ARBA" id="ARBA00000085"/>
    </source>
</evidence>
<dbReference type="CDD" id="cd00082">
    <property type="entry name" value="HisKA"/>
    <property type="match status" value="1"/>
</dbReference>
<evidence type="ECO:0000256" key="10">
    <source>
        <dbReference type="ARBA" id="ARBA00022989"/>
    </source>
</evidence>
<feature type="domain" description="HAMP" evidence="15">
    <location>
        <begin position="187"/>
        <end position="239"/>
    </location>
</feature>
<dbReference type="PRINTS" id="PR00344">
    <property type="entry name" value="BCTRLSENSOR"/>
</dbReference>
<keyword evidence="5 16" id="KW-0808">Transferase</keyword>
<comment type="caution">
    <text evidence="16">The sequence shown here is derived from an EMBL/GenBank/DDBJ whole genome shotgun (WGS) entry which is preliminary data.</text>
</comment>
<reference evidence="16 17" key="1">
    <citation type="submission" date="2020-08" db="EMBL/GenBank/DDBJ databases">
        <title>Genomic Encyclopedia of Type Strains, Phase III (KMG-III): the genomes of soil and plant-associated and newly described type strains.</title>
        <authorList>
            <person name="Whitman W."/>
        </authorList>
    </citation>
    <scope>NUCLEOTIDE SEQUENCE [LARGE SCALE GENOMIC DNA]</scope>
    <source>
        <strain evidence="16 17">CECT 8897</strain>
    </source>
</reference>
<dbReference type="SMART" id="SM00388">
    <property type="entry name" value="HisKA"/>
    <property type="match status" value="1"/>
</dbReference>
<dbReference type="GO" id="GO:0005524">
    <property type="term" value="F:ATP binding"/>
    <property type="evidence" value="ECO:0007669"/>
    <property type="project" value="UniProtKB-KW"/>
</dbReference>
<evidence type="ECO:0000256" key="13">
    <source>
        <dbReference type="SAM" id="Phobius"/>
    </source>
</evidence>